<protein>
    <submittedName>
        <fullName evidence="1">Uncharacterized protein</fullName>
    </submittedName>
</protein>
<reference evidence="1" key="2">
    <citation type="submission" date="2021-01" db="EMBL/GenBank/DDBJ databases">
        <authorList>
            <person name="Rahlff J."/>
        </authorList>
    </citation>
    <scope>NUCLEOTIDE SEQUENCE</scope>
</reference>
<proteinExistence type="predicted"/>
<accession>A0A8B0LSD2</accession>
<organism evidence="1">
    <name type="scientific">uncultured archaeal virus</name>
    <dbReference type="NCBI Taxonomy" id="1960247"/>
    <lineage>
        <taxon>Viruses</taxon>
        <taxon>environmental samples</taxon>
    </lineage>
</organism>
<dbReference type="EMBL" id="MW522971">
    <property type="protein sequence ID" value="QTW05516.1"/>
    <property type="molecule type" value="Genomic_DNA"/>
</dbReference>
<reference evidence="1" key="1">
    <citation type="journal article" date="2021" name="Nat. Commun.">
        <title>Lytic archaeal viruses infect abundant primary producers in Earth's crust.</title>
        <authorList>
            <person name="Rahlff J."/>
            <person name="Turzynski V."/>
            <person name="Esser S.P."/>
            <person name="Monsees I."/>
            <person name="Bornemann T.L.V."/>
            <person name="Figueroa-Gonzalez P.A."/>
            <person name="Schulz F."/>
            <person name="Woyke T."/>
            <person name="Klingl A."/>
            <person name="Moraru C."/>
            <person name="Probst A.J."/>
        </authorList>
    </citation>
    <scope>NUCLEOTIDE SEQUENCE</scope>
</reference>
<evidence type="ECO:0000313" key="1">
    <source>
        <dbReference type="EMBL" id="QTW05516.1"/>
    </source>
</evidence>
<name>A0A8B0LSD2_9VIRU</name>
<sequence length="58" mass="6932">MKRINITLDEETLEIFKSLKIKNLSKTIRELIKGKIKIKILFDVEMKKSYFCEKQENA</sequence>